<evidence type="ECO:0000259" key="3">
    <source>
        <dbReference type="Pfam" id="PF04069"/>
    </source>
</evidence>
<gene>
    <name evidence="4" type="ORF">SAMN05421811_102677</name>
</gene>
<dbReference type="AlphaFoldDB" id="A0A1I0DDT4"/>
<evidence type="ECO:0000256" key="2">
    <source>
        <dbReference type="SAM" id="SignalP"/>
    </source>
</evidence>
<dbReference type="SUPFAM" id="SSF53850">
    <property type="entry name" value="Periplasmic binding protein-like II"/>
    <property type="match status" value="1"/>
</dbReference>
<dbReference type="Gene3D" id="3.40.190.10">
    <property type="entry name" value="Periplasmic binding protein-like II"/>
    <property type="match status" value="1"/>
</dbReference>
<accession>A0A1I0DDT4</accession>
<reference evidence="4 5" key="1">
    <citation type="submission" date="2016-10" db="EMBL/GenBank/DDBJ databases">
        <authorList>
            <person name="de Groot N.N."/>
        </authorList>
    </citation>
    <scope>NUCLEOTIDE SEQUENCE [LARGE SCALE GENOMIC DNA]</scope>
    <source>
        <strain evidence="4 5">CGMCC 4.5598</strain>
    </source>
</reference>
<dbReference type="OrthoDB" id="9781705at2"/>
<dbReference type="EMBL" id="FOHX01000002">
    <property type="protein sequence ID" value="SET30182.1"/>
    <property type="molecule type" value="Genomic_DNA"/>
</dbReference>
<dbReference type="InterPro" id="IPR007210">
    <property type="entry name" value="ABC_Gly_betaine_transp_sub-bd"/>
</dbReference>
<evidence type="ECO:0000313" key="5">
    <source>
        <dbReference type="Proteomes" id="UP000199361"/>
    </source>
</evidence>
<keyword evidence="2" id="KW-0732">Signal</keyword>
<dbReference type="CDD" id="cd13606">
    <property type="entry name" value="PBP2_ProX_like"/>
    <property type="match status" value="1"/>
</dbReference>
<keyword evidence="5" id="KW-1185">Reference proteome</keyword>
<feature type="signal peptide" evidence="2">
    <location>
        <begin position="1"/>
        <end position="22"/>
    </location>
</feature>
<feature type="region of interest" description="Disordered" evidence="1">
    <location>
        <begin position="144"/>
        <end position="163"/>
    </location>
</feature>
<organism evidence="4 5">
    <name type="scientific">Nonomuraea wenchangensis</name>
    <dbReference type="NCBI Taxonomy" id="568860"/>
    <lineage>
        <taxon>Bacteria</taxon>
        <taxon>Bacillati</taxon>
        <taxon>Actinomycetota</taxon>
        <taxon>Actinomycetes</taxon>
        <taxon>Streptosporangiales</taxon>
        <taxon>Streptosporangiaceae</taxon>
        <taxon>Nonomuraea</taxon>
    </lineage>
</organism>
<evidence type="ECO:0000256" key="1">
    <source>
        <dbReference type="SAM" id="MobiDB-lite"/>
    </source>
</evidence>
<sequence length="312" mass="32755">MRRTYGIAGALISAVLALSACGGGGSGNAGNPLDTSSAAPSGSASGGAADAGKAVIGSFDFDESALLASIYAQALESKGVQVEEKPRIGSREAVYDQVKSGGLTIVPEYNGNLLAFIDLKATAATTDEVNAALKEKLPAELEVLDSSPAEDKDSLSVTKDTQTKQSLTTMEDLGKVSKTFVVGGPPEFKKRWEARFKEVYGIEFKEWKPTGPTTADALKDGTIQVGNVFTTDPKMTANNLVPLQDTKNVFPAQNVTPLLFKAGASDTIRTTLNSVSAKLTTDSLLQMMQQISVNKDEPATVAKEWLTTNGLG</sequence>
<dbReference type="GO" id="GO:0043190">
    <property type="term" value="C:ATP-binding cassette (ABC) transporter complex"/>
    <property type="evidence" value="ECO:0007669"/>
    <property type="project" value="InterPro"/>
</dbReference>
<dbReference type="STRING" id="568860.SAMN05421811_102677"/>
<dbReference type="Gene3D" id="3.40.190.120">
    <property type="entry name" value="Osmoprotection protein (prox), domain 2"/>
    <property type="match status" value="1"/>
</dbReference>
<feature type="domain" description="ABC-type glycine betaine transport system substrate-binding" evidence="3">
    <location>
        <begin position="55"/>
        <end position="307"/>
    </location>
</feature>
<protein>
    <submittedName>
        <fullName evidence="4">Osmoprotectant transport system substrate-binding protein</fullName>
    </submittedName>
</protein>
<evidence type="ECO:0000313" key="4">
    <source>
        <dbReference type="EMBL" id="SET30182.1"/>
    </source>
</evidence>
<feature type="chain" id="PRO_5039147599" evidence="2">
    <location>
        <begin position="23"/>
        <end position="312"/>
    </location>
</feature>
<dbReference type="PROSITE" id="PS51257">
    <property type="entry name" value="PROKAR_LIPOPROTEIN"/>
    <property type="match status" value="1"/>
</dbReference>
<proteinExistence type="predicted"/>
<name>A0A1I0DDT4_9ACTN</name>
<dbReference type="GO" id="GO:0022857">
    <property type="term" value="F:transmembrane transporter activity"/>
    <property type="evidence" value="ECO:0007669"/>
    <property type="project" value="InterPro"/>
</dbReference>
<dbReference type="Pfam" id="PF04069">
    <property type="entry name" value="OpuAC"/>
    <property type="match status" value="1"/>
</dbReference>
<dbReference type="Proteomes" id="UP000199361">
    <property type="component" value="Unassembled WGS sequence"/>
</dbReference>
<dbReference type="RefSeq" id="WP_091078593.1">
    <property type="nucleotide sequence ID" value="NZ_FOHX01000002.1"/>
</dbReference>